<proteinExistence type="predicted"/>
<feature type="region of interest" description="Disordered" evidence="1">
    <location>
        <begin position="102"/>
        <end position="126"/>
    </location>
</feature>
<dbReference type="EMBL" id="ML769870">
    <property type="protein sequence ID" value="KAE9386542.1"/>
    <property type="molecule type" value="Genomic_DNA"/>
</dbReference>
<evidence type="ECO:0000256" key="1">
    <source>
        <dbReference type="SAM" id="MobiDB-lite"/>
    </source>
</evidence>
<keyword evidence="3" id="KW-1185">Reference proteome</keyword>
<reference evidence="2" key="1">
    <citation type="journal article" date="2019" name="Environ. Microbiol.">
        <title>Fungal ecological strategies reflected in gene transcription - a case study of two litter decomposers.</title>
        <authorList>
            <person name="Barbi F."/>
            <person name="Kohler A."/>
            <person name="Barry K."/>
            <person name="Baskaran P."/>
            <person name="Daum C."/>
            <person name="Fauchery L."/>
            <person name="Ihrmark K."/>
            <person name="Kuo A."/>
            <person name="LaButti K."/>
            <person name="Lipzen A."/>
            <person name="Morin E."/>
            <person name="Grigoriev I.V."/>
            <person name="Henrissat B."/>
            <person name="Lindahl B."/>
            <person name="Martin F."/>
        </authorList>
    </citation>
    <scope>NUCLEOTIDE SEQUENCE</scope>
    <source>
        <strain evidence="2">JB14</strain>
    </source>
</reference>
<sequence length="126" mass="14569">MPSTPFSEKSHLELLFLLDYFHEYNRQPNKPIDVQLRALASCEELLRDSAETEELIKQYEQSKKLNSEALLKSTQQTINPEGEENDDWEWDVKTKEVRLLEKRNRTGAGEYSGKSEEHMPKVGASA</sequence>
<evidence type="ECO:0000313" key="3">
    <source>
        <dbReference type="Proteomes" id="UP000799118"/>
    </source>
</evidence>
<accession>A0A6A4GLA4</accession>
<organism evidence="2 3">
    <name type="scientific">Gymnopus androsaceus JB14</name>
    <dbReference type="NCBI Taxonomy" id="1447944"/>
    <lineage>
        <taxon>Eukaryota</taxon>
        <taxon>Fungi</taxon>
        <taxon>Dikarya</taxon>
        <taxon>Basidiomycota</taxon>
        <taxon>Agaricomycotina</taxon>
        <taxon>Agaricomycetes</taxon>
        <taxon>Agaricomycetidae</taxon>
        <taxon>Agaricales</taxon>
        <taxon>Marasmiineae</taxon>
        <taxon>Omphalotaceae</taxon>
        <taxon>Gymnopus</taxon>
    </lineage>
</organism>
<protein>
    <submittedName>
        <fullName evidence="2">Uncharacterized protein</fullName>
    </submittedName>
</protein>
<gene>
    <name evidence="2" type="ORF">BT96DRAFT_1005984</name>
</gene>
<evidence type="ECO:0000313" key="2">
    <source>
        <dbReference type="EMBL" id="KAE9386542.1"/>
    </source>
</evidence>
<dbReference type="AlphaFoldDB" id="A0A6A4GLA4"/>
<dbReference type="Proteomes" id="UP000799118">
    <property type="component" value="Unassembled WGS sequence"/>
</dbReference>
<name>A0A6A4GLA4_9AGAR</name>